<sequence length="308" mass="32452">MACRRSNDYEQSGIEPAYQDIKPPASSNPNLALNKAATAYFSDGSTASMFSGYDAAKAVDGNAASYALANGQHIWQLQVDLGASQSIGRMVVKMPQSLYATAFDLQTSTDGVTFATVKQVTGFSSGTSSNTIPVIKARYVRVVAVAPSGPDQAGVEMAISELEVYAPTPNQNLAYNQAATAYFSNGSPASMWSGFEASRAVDGNGATYALANGQHVWELQVDLGFNQSIGRVVVKMPSTLYATAFDIQTSTDGAVFTTAKQVTGFASGTSYNVIAATNARYVRVVAVAPNGPNQTGVEMAISELEVYY</sequence>
<feature type="domain" description="F5/8 type C" evidence="2">
    <location>
        <begin position="168"/>
        <end position="308"/>
    </location>
</feature>
<proteinExistence type="predicted"/>
<keyword evidence="4" id="KW-1185">Reference proteome</keyword>
<organism evidence="3 4">
    <name type="scientific">Paenibacillus mendelii</name>
    <dbReference type="NCBI Taxonomy" id="206163"/>
    <lineage>
        <taxon>Bacteria</taxon>
        <taxon>Bacillati</taxon>
        <taxon>Bacillota</taxon>
        <taxon>Bacilli</taxon>
        <taxon>Bacillales</taxon>
        <taxon>Paenibacillaceae</taxon>
        <taxon>Paenibacillus</taxon>
    </lineage>
</organism>
<comment type="caution">
    <text evidence="3">The sequence shown here is derived from an EMBL/GenBank/DDBJ whole genome shotgun (WGS) entry which is preliminary data.</text>
</comment>
<dbReference type="SUPFAM" id="SSF49785">
    <property type="entry name" value="Galactose-binding domain-like"/>
    <property type="match status" value="2"/>
</dbReference>
<gene>
    <name evidence="3" type="ORF">ACFFJ8_05540</name>
</gene>
<evidence type="ECO:0000259" key="2">
    <source>
        <dbReference type="PROSITE" id="PS50022"/>
    </source>
</evidence>
<accession>A0ABV6J4M6</accession>
<feature type="region of interest" description="Disordered" evidence="1">
    <location>
        <begin position="1"/>
        <end position="25"/>
    </location>
</feature>
<dbReference type="Proteomes" id="UP001589818">
    <property type="component" value="Unassembled WGS sequence"/>
</dbReference>
<evidence type="ECO:0000313" key="4">
    <source>
        <dbReference type="Proteomes" id="UP001589818"/>
    </source>
</evidence>
<name>A0ABV6J4M6_9BACL</name>
<dbReference type="InterPro" id="IPR008979">
    <property type="entry name" value="Galactose-bd-like_sf"/>
</dbReference>
<protein>
    <submittedName>
        <fullName evidence="3">Discoidin domain-containing protein</fullName>
    </submittedName>
</protein>
<evidence type="ECO:0000256" key="1">
    <source>
        <dbReference type="SAM" id="MobiDB-lite"/>
    </source>
</evidence>
<evidence type="ECO:0000313" key="3">
    <source>
        <dbReference type="EMBL" id="MFC0390830.1"/>
    </source>
</evidence>
<dbReference type="RefSeq" id="WP_204818478.1">
    <property type="nucleotide sequence ID" value="NZ_JANHOF010000004.1"/>
</dbReference>
<dbReference type="PROSITE" id="PS50022">
    <property type="entry name" value="FA58C_3"/>
    <property type="match status" value="2"/>
</dbReference>
<dbReference type="InterPro" id="IPR000421">
    <property type="entry name" value="FA58C"/>
</dbReference>
<reference evidence="3 4" key="1">
    <citation type="submission" date="2024-09" db="EMBL/GenBank/DDBJ databases">
        <authorList>
            <person name="Sun Q."/>
            <person name="Mori K."/>
        </authorList>
    </citation>
    <scope>NUCLEOTIDE SEQUENCE [LARGE SCALE GENOMIC DNA]</scope>
    <source>
        <strain evidence="3 4">CCM 4839</strain>
    </source>
</reference>
<feature type="domain" description="F5/8 type C" evidence="2">
    <location>
        <begin position="26"/>
        <end position="167"/>
    </location>
</feature>
<dbReference type="Pfam" id="PF22633">
    <property type="entry name" value="F5_F8_type_C_2"/>
    <property type="match status" value="2"/>
</dbReference>
<dbReference type="EMBL" id="JBHLVF010000010">
    <property type="protein sequence ID" value="MFC0390830.1"/>
    <property type="molecule type" value="Genomic_DNA"/>
</dbReference>
<dbReference type="Gene3D" id="2.60.120.260">
    <property type="entry name" value="Galactose-binding domain-like"/>
    <property type="match status" value="2"/>
</dbReference>